<keyword evidence="3" id="KW-1185">Reference proteome</keyword>
<sequence length="103" mass="10874">MGALSPSMESIKPARGGRLSNLAAVCIAGSLSLLPGTAMATHGADHTATKQAAQKTTTLAAQDPETTSSIETGRNDDVACDRSRKRLWVEGEGWIVRRVTTCY</sequence>
<protein>
    <submittedName>
        <fullName evidence="2">Uncharacterized protein</fullName>
    </submittedName>
</protein>
<evidence type="ECO:0000313" key="2">
    <source>
        <dbReference type="EMBL" id="RDI61011.1"/>
    </source>
</evidence>
<reference evidence="2 3" key="1">
    <citation type="submission" date="2018-07" db="EMBL/GenBank/DDBJ databases">
        <title>Genomic Encyclopedia of Type Strains, Phase IV (KMG-IV): sequencing the most valuable type-strain genomes for metagenomic binning, comparative biology and taxonomic classification.</title>
        <authorList>
            <person name="Goeker M."/>
        </authorList>
    </citation>
    <scope>NUCLEOTIDE SEQUENCE [LARGE SCALE GENOMIC DNA]</scope>
    <source>
        <strain evidence="2 3">DSM 14364</strain>
    </source>
</reference>
<gene>
    <name evidence="2" type="ORF">DES45_102402</name>
</gene>
<dbReference type="Proteomes" id="UP000254925">
    <property type="component" value="Unassembled WGS sequence"/>
</dbReference>
<dbReference type="AlphaFoldDB" id="A0A370HST7"/>
<proteinExistence type="predicted"/>
<comment type="caution">
    <text evidence="2">The sequence shown here is derived from an EMBL/GenBank/DDBJ whole genome shotgun (WGS) entry which is preliminary data.</text>
</comment>
<name>A0A370HST7_9HYPH</name>
<dbReference type="EMBL" id="QQBB01000002">
    <property type="protein sequence ID" value="RDI61011.1"/>
    <property type="molecule type" value="Genomic_DNA"/>
</dbReference>
<evidence type="ECO:0000313" key="3">
    <source>
        <dbReference type="Proteomes" id="UP000254925"/>
    </source>
</evidence>
<feature type="region of interest" description="Disordered" evidence="1">
    <location>
        <begin position="44"/>
        <end position="75"/>
    </location>
</feature>
<accession>A0A370HST7</accession>
<organism evidence="2 3">
    <name type="scientific">Microvirga subterranea</name>
    <dbReference type="NCBI Taxonomy" id="186651"/>
    <lineage>
        <taxon>Bacteria</taxon>
        <taxon>Pseudomonadati</taxon>
        <taxon>Pseudomonadota</taxon>
        <taxon>Alphaproteobacteria</taxon>
        <taxon>Hyphomicrobiales</taxon>
        <taxon>Methylobacteriaceae</taxon>
        <taxon>Microvirga</taxon>
    </lineage>
</organism>
<feature type="compositionally biased region" description="Low complexity" evidence="1">
    <location>
        <begin position="49"/>
        <end position="62"/>
    </location>
</feature>
<evidence type="ECO:0000256" key="1">
    <source>
        <dbReference type="SAM" id="MobiDB-lite"/>
    </source>
</evidence>